<evidence type="ECO:0008006" key="4">
    <source>
        <dbReference type="Google" id="ProtNLM"/>
    </source>
</evidence>
<organism evidence="2 3">
    <name type="scientific">Nocardioides guangzhouensis</name>
    <dbReference type="NCBI Taxonomy" id="2497878"/>
    <lineage>
        <taxon>Bacteria</taxon>
        <taxon>Bacillati</taxon>
        <taxon>Actinomycetota</taxon>
        <taxon>Actinomycetes</taxon>
        <taxon>Propionibacteriales</taxon>
        <taxon>Nocardioidaceae</taxon>
        <taxon>Nocardioides</taxon>
    </lineage>
</organism>
<evidence type="ECO:0000313" key="3">
    <source>
        <dbReference type="Proteomes" id="UP000295198"/>
    </source>
</evidence>
<keyword evidence="3" id="KW-1185">Reference proteome</keyword>
<reference evidence="2 3" key="1">
    <citation type="submission" date="2019-01" db="EMBL/GenBank/DDBJ databases">
        <title>Nocardioides guangzhouensis sp. nov., an actinobacterium isolated from soil.</title>
        <authorList>
            <person name="Fu Y."/>
            <person name="Cai Y."/>
            <person name="Lin Z."/>
            <person name="Chen P."/>
        </authorList>
    </citation>
    <scope>NUCLEOTIDE SEQUENCE [LARGE SCALE GENOMIC DNA]</scope>
    <source>
        <strain evidence="2 3">130</strain>
    </source>
</reference>
<comment type="caution">
    <text evidence="2">The sequence shown here is derived from an EMBL/GenBank/DDBJ whole genome shotgun (WGS) entry which is preliminary data.</text>
</comment>
<gene>
    <name evidence="2" type="ORF">EKO23_20435</name>
</gene>
<proteinExistence type="predicted"/>
<name>A0A4Q4Z5K7_9ACTN</name>
<protein>
    <recommendedName>
        <fullName evidence="4">ATP-binding protein</fullName>
    </recommendedName>
</protein>
<dbReference type="OrthoDB" id="3831040at2"/>
<dbReference type="EMBL" id="SDKM01000039">
    <property type="protein sequence ID" value="RYP82983.1"/>
    <property type="molecule type" value="Genomic_DNA"/>
</dbReference>
<dbReference type="AlphaFoldDB" id="A0A4Q4Z5K7"/>
<feature type="region of interest" description="Disordered" evidence="1">
    <location>
        <begin position="1"/>
        <end position="20"/>
    </location>
</feature>
<dbReference type="Proteomes" id="UP000295198">
    <property type="component" value="Unassembled WGS sequence"/>
</dbReference>
<accession>A0A4Q4Z5K7</accession>
<evidence type="ECO:0000256" key="1">
    <source>
        <dbReference type="SAM" id="MobiDB-lite"/>
    </source>
</evidence>
<evidence type="ECO:0000313" key="2">
    <source>
        <dbReference type="EMBL" id="RYP82983.1"/>
    </source>
</evidence>
<dbReference type="RefSeq" id="WP_134720165.1">
    <property type="nucleotide sequence ID" value="NZ_SDKM01000039.1"/>
</dbReference>
<sequence length="147" mass="15736">MTGRGRARRADPGIPDTGVPDLPGVTRFDLVCGEGMDATAQDLARGWCNDRAVPRTAADGIVTLVAAALRHGLRFGPRAVAIGLRWLDPDRVAVDVRWRGCSRVTGSTAADTRDLESTAAAFDALSESWGLRILTPDPVHWFVVDTA</sequence>